<dbReference type="OrthoDB" id="437331at2759"/>
<evidence type="ECO:0000256" key="23">
    <source>
        <dbReference type="SAM" id="MobiDB-lite"/>
    </source>
</evidence>
<feature type="region of interest" description="Disordered" evidence="23">
    <location>
        <begin position="1151"/>
        <end position="1171"/>
    </location>
</feature>
<evidence type="ECO:0000256" key="13">
    <source>
        <dbReference type="ARBA" id="ARBA00022982"/>
    </source>
</evidence>
<keyword evidence="10" id="KW-0999">Mitochondrion inner membrane</keyword>
<evidence type="ECO:0000313" key="27">
    <source>
        <dbReference type="Proteomes" id="UP000094801"/>
    </source>
</evidence>
<comment type="cofactor">
    <cofactor evidence="1">
        <name>[4Fe-4S] cluster</name>
        <dbReference type="ChEBI" id="CHEBI:49883"/>
    </cofactor>
</comment>
<keyword evidence="13" id="KW-0249">Electron transport</keyword>
<evidence type="ECO:0000256" key="17">
    <source>
        <dbReference type="ARBA" id="ARBA00023075"/>
    </source>
</evidence>
<evidence type="ECO:0000256" key="9">
    <source>
        <dbReference type="ARBA" id="ARBA00022723"/>
    </source>
</evidence>
<evidence type="ECO:0000256" key="2">
    <source>
        <dbReference type="ARBA" id="ARBA00001974"/>
    </source>
</evidence>
<dbReference type="InterPro" id="IPR040156">
    <property type="entry name" value="ETF-QO"/>
</dbReference>
<evidence type="ECO:0000313" key="26">
    <source>
        <dbReference type="EMBL" id="ODV83005.1"/>
    </source>
</evidence>
<dbReference type="Pfam" id="PF15411">
    <property type="entry name" value="PH_10"/>
    <property type="match status" value="1"/>
</dbReference>
<evidence type="ECO:0000256" key="18">
    <source>
        <dbReference type="ARBA" id="ARBA00023128"/>
    </source>
</evidence>
<dbReference type="SUPFAM" id="SSF48065">
    <property type="entry name" value="DBL homology domain (DH-domain)"/>
    <property type="match status" value="1"/>
</dbReference>
<evidence type="ECO:0000259" key="25">
    <source>
        <dbReference type="PROSITE" id="PS51745"/>
    </source>
</evidence>
<proteinExistence type="inferred from homology"/>
<evidence type="ECO:0000256" key="16">
    <source>
        <dbReference type="ARBA" id="ARBA00023014"/>
    </source>
</evidence>
<dbReference type="GO" id="GO:0005085">
    <property type="term" value="F:guanyl-nucleotide exchange factor activity"/>
    <property type="evidence" value="ECO:0007669"/>
    <property type="project" value="InterPro"/>
</dbReference>
<dbReference type="SUPFAM" id="SSF51905">
    <property type="entry name" value="FAD/NAD(P)-binding domain"/>
    <property type="match status" value="1"/>
</dbReference>
<reference evidence="27" key="1">
    <citation type="submission" date="2016-04" db="EMBL/GenBank/DDBJ databases">
        <title>Comparative genomics of biotechnologically important yeasts.</title>
        <authorList>
            <consortium name="DOE Joint Genome Institute"/>
            <person name="Riley R."/>
            <person name="Haridas S."/>
            <person name="Wolfe K.H."/>
            <person name="Lopes M.R."/>
            <person name="Hittinger C.T."/>
            <person name="Goker M."/>
            <person name="Salamov A."/>
            <person name="Wisecaver J."/>
            <person name="Long T.M."/>
            <person name="Aerts A.L."/>
            <person name="Barry K."/>
            <person name="Choi C."/>
            <person name="Clum A."/>
            <person name="Coughlan A.Y."/>
            <person name="Deshpande S."/>
            <person name="Douglass A.P."/>
            <person name="Hanson S.J."/>
            <person name="Klenk H.-P."/>
            <person name="Labutti K."/>
            <person name="Lapidus A."/>
            <person name="Lindquist E."/>
            <person name="Lipzen A."/>
            <person name="Meier-Kolthoff J.P."/>
            <person name="Ohm R.A."/>
            <person name="Otillar R.P."/>
            <person name="Pangilinan J."/>
            <person name="Peng Y."/>
            <person name="Rokas A."/>
            <person name="Rosa C.A."/>
            <person name="Scheuner C."/>
            <person name="Sibirny A.A."/>
            <person name="Slot J.C."/>
            <person name="Stielow J.B."/>
            <person name="Sun H."/>
            <person name="Kurtzman C.P."/>
            <person name="Blackwell M."/>
            <person name="Grigoriev I.V."/>
            <person name="Jeffries T.W."/>
        </authorList>
    </citation>
    <scope>NUCLEOTIDE SEQUENCE [LARGE SCALE GENOMIC DNA]</scope>
    <source>
        <strain evidence="27">NRRL YB-2248</strain>
    </source>
</reference>
<feature type="compositionally biased region" description="Polar residues" evidence="23">
    <location>
        <begin position="554"/>
        <end position="580"/>
    </location>
</feature>
<dbReference type="InterPro" id="IPR000270">
    <property type="entry name" value="PB1_dom"/>
</dbReference>
<feature type="domain" description="PB1" evidence="25">
    <location>
        <begin position="673"/>
        <end position="770"/>
    </location>
</feature>
<comment type="similarity">
    <text evidence="5">Belongs to the ETF-QO/FixC family.</text>
</comment>
<evidence type="ECO:0000256" key="3">
    <source>
        <dbReference type="ARBA" id="ARBA00002819"/>
    </source>
</evidence>
<evidence type="ECO:0000256" key="20">
    <source>
        <dbReference type="ARBA" id="ARBA00032754"/>
    </source>
</evidence>
<sequence length="1373" mass="154192">MNKQASHSDSLYYVSLKLIERLNKIPGMKPYLELAFAKAEENAEQQAISLSAKNMKLNDQRKSGNSTNGNSGDSSSYPDQLLSGWNSTLFTFSAGILPAQIGYDPVTPLWKLFQQGAPLCLIFNTLSPENSIELVSSDDLKVCKMSVYKFLSACKMFLNVRDDELFPIMSVFSDDTNNLIKLIHAVNLILDFDPRFDAPNVEDQLTVSDSRSKVVKELVETERKFVQDLEVLFKYRGELIKSEYISSENINMLFPNLTEILDFQRRFLVGLECNAAVPSKYQRFGSVFLHPGEQGFKIYEPWSLFQNSAIEFINKEYPSLKKASNIIGSSYELQSFLIKPVQRICKYPMLLQELLKLTDPTWPNYSELHAAYLCAKEVANNINESQRKSENLQLVLDLQNKVVDWKGYTMINAGDLLFANVVIVKDLLTDGHSSEKEIHCYLFDKVIFFFKEIQQKNRLLTNRKKSTTSLSSSNSVSQHNLQLSLNGIVYINKIYRCTASDNSPYFANTAGHFLTLRWKGSKDSGGCVIKFKTEEHIKQWDQTIKRLSSDDEFYNNNSPNVESPYQQTDDYSSPTITSTNTGGSASRLSGTRSSSTSSDHSPYFLPKLRTGSSAALSNNYPPLPIEKKLRSVSSPASIMERNSPITASASVTSGYTLNSNLSNLSISQPSSAGVNIKLIYQKNAVHLSVLPSISFNDLKVSLTSKLNYSFGGTLAEEESFKPDEVKFKFKDEDGDFIRFQSDDDWLIAKEMLEEVDDDDERILNIKVQFDEMDPDQQEQLTEERAVDTVDVCIVGGGPAGLATAIRLKQLDEDDSLRVVVLEKAPDMGSHIVSGAILEPRALKELFPESEFYDDNGNGIPLPPDMVTKVEQDSVKLLFGNGWAVPVPEPPQMHNKGKNYIASLSEVVKYLSEKAEALGVEVYPNTSIAELVYDSKGHVKGVATKDMGISKDGTPGDSFERGMEFHARMTVLAEGCHGSLSKQVINKFNLREGKSKQTYGLGIKEVWEVKPENFKKGYVAHTLGYPLDKDTYGGGFQYHFGDGLVTLGLVVGLDYKNPWISPYQEFQKMKHHKFYKSVIEGGKCISYAARALNEGGYQSVPKLHFPGGVLVGASAGFMNVPKIKGSHTAMKSGMLAAECMYQKVLDLKEQQETEMAAEKAKNEEEEEEDDDDEMVIFPEWDAIDLAEFQTAYDKCWIRDELYEMRNVRPSFHATPLGMWGGLCFSGLITLITKGKEPFTLPHTKTDAEVVEDASKFKKIEYPKPDGEISFDIMTSVSRTGTYHQEEEQCHLRVPQQDLQLHAKKSYPKYKGIEQRFCPAGVYEYLEDKNEELGVKFQINSQNCIHCKTCDIKVPEQDINWTVPEGGDGPKYQMT</sequence>
<keyword evidence="9" id="KW-0479">Metal-binding</keyword>
<comment type="subcellular location">
    <subcellularLocation>
        <location evidence="4">Mitochondrion inner membrane</location>
    </subcellularLocation>
</comment>
<comment type="function">
    <text evidence="3">Accepts electrons from ETF and reduces ubiquinone.</text>
</comment>
<dbReference type="SMART" id="SM00325">
    <property type="entry name" value="RhoGEF"/>
    <property type="match status" value="1"/>
</dbReference>
<evidence type="ECO:0000256" key="10">
    <source>
        <dbReference type="ARBA" id="ARBA00022792"/>
    </source>
</evidence>
<evidence type="ECO:0000256" key="12">
    <source>
        <dbReference type="ARBA" id="ARBA00022946"/>
    </source>
</evidence>
<dbReference type="Gene3D" id="3.50.50.60">
    <property type="entry name" value="FAD/NAD(P)-binding domain"/>
    <property type="match status" value="1"/>
</dbReference>
<dbReference type="Pfam" id="PF05187">
    <property type="entry name" value="Fer4_ETF_QO"/>
    <property type="match status" value="1"/>
</dbReference>
<evidence type="ECO:0000259" key="24">
    <source>
        <dbReference type="PROSITE" id="PS50010"/>
    </source>
</evidence>
<dbReference type="CDD" id="cd00160">
    <property type="entry name" value="RhoGEF"/>
    <property type="match status" value="1"/>
</dbReference>
<keyword evidence="17" id="KW-0830">Ubiquinone</keyword>
<dbReference type="Gene3D" id="3.30.70.20">
    <property type="match status" value="1"/>
</dbReference>
<dbReference type="PANTHER" id="PTHR10617">
    <property type="entry name" value="ELECTRON TRANSFER FLAVOPROTEIN-UBIQUINONE OXIDOREDUCTASE"/>
    <property type="match status" value="1"/>
</dbReference>
<feature type="region of interest" description="Disordered" evidence="23">
    <location>
        <begin position="551"/>
        <end position="603"/>
    </location>
</feature>
<dbReference type="Pfam" id="PF06395">
    <property type="entry name" value="CDC24"/>
    <property type="match status" value="1"/>
</dbReference>
<evidence type="ECO:0000256" key="19">
    <source>
        <dbReference type="ARBA" id="ARBA00023136"/>
    </source>
</evidence>
<dbReference type="EMBL" id="KV453869">
    <property type="protein sequence ID" value="ODV83005.1"/>
    <property type="molecule type" value="Genomic_DNA"/>
</dbReference>
<keyword evidence="16" id="KW-0411">Iron-sulfur</keyword>
<dbReference type="Pfam" id="PF13450">
    <property type="entry name" value="NAD_binding_8"/>
    <property type="match status" value="1"/>
</dbReference>
<evidence type="ECO:0000256" key="6">
    <source>
        <dbReference type="ARBA" id="ARBA00012696"/>
    </source>
</evidence>
<organism evidence="26 27">
    <name type="scientific">[Candida] arabinofermentans NRRL YB-2248</name>
    <dbReference type="NCBI Taxonomy" id="983967"/>
    <lineage>
        <taxon>Eukaryota</taxon>
        <taxon>Fungi</taxon>
        <taxon>Dikarya</taxon>
        <taxon>Ascomycota</taxon>
        <taxon>Saccharomycotina</taxon>
        <taxon>Pichiomycetes</taxon>
        <taxon>Pichiales</taxon>
        <taxon>Pichiaceae</taxon>
        <taxon>Ogataea</taxon>
        <taxon>Ogataea/Candida clade</taxon>
    </lineage>
</organism>
<dbReference type="GO" id="GO:0051536">
    <property type="term" value="F:iron-sulfur cluster binding"/>
    <property type="evidence" value="ECO:0007669"/>
    <property type="project" value="UniProtKB-KW"/>
</dbReference>
<keyword evidence="7" id="KW-0813">Transport</keyword>
<dbReference type="InterPro" id="IPR000219">
    <property type="entry name" value="DH_dom"/>
</dbReference>
<comment type="catalytic activity">
    <reaction evidence="21">
        <text>a ubiquinone + reduced [electron-transfer flavoprotein] = a ubiquinol + oxidized [electron-transfer flavoprotein] + H(+)</text>
        <dbReference type="Rhea" id="RHEA:24052"/>
        <dbReference type="Rhea" id="RHEA-COMP:9565"/>
        <dbReference type="Rhea" id="RHEA-COMP:9566"/>
        <dbReference type="Rhea" id="RHEA-COMP:10685"/>
        <dbReference type="Rhea" id="RHEA-COMP:10686"/>
        <dbReference type="ChEBI" id="CHEBI:15378"/>
        <dbReference type="ChEBI" id="CHEBI:16389"/>
        <dbReference type="ChEBI" id="CHEBI:17976"/>
        <dbReference type="ChEBI" id="CHEBI:57692"/>
        <dbReference type="ChEBI" id="CHEBI:58307"/>
        <dbReference type="EC" id="1.5.5.1"/>
    </reaction>
</comment>
<dbReference type="Proteomes" id="UP000094801">
    <property type="component" value="Unassembled WGS sequence"/>
</dbReference>
<evidence type="ECO:0000256" key="8">
    <source>
        <dbReference type="ARBA" id="ARBA00022630"/>
    </source>
</evidence>
<dbReference type="InterPro" id="IPR036188">
    <property type="entry name" value="FAD/NAD-bd_sf"/>
</dbReference>
<dbReference type="SUPFAM" id="SSF50729">
    <property type="entry name" value="PH domain-like"/>
    <property type="match status" value="1"/>
</dbReference>
<dbReference type="GO" id="GO:0005743">
    <property type="term" value="C:mitochondrial inner membrane"/>
    <property type="evidence" value="ECO:0007669"/>
    <property type="project" value="UniProtKB-SubCell"/>
</dbReference>
<comment type="cofactor">
    <cofactor evidence="2">
        <name>FAD</name>
        <dbReference type="ChEBI" id="CHEBI:57692"/>
    </cofactor>
</comment>
<dbReference type="SUPFAM" id="SSF54862">
    <property type="entry name" value="4Fe-4S ferredoxins"/>
    <property type="match status" value="1"/>
</dbReference>
<keyword evidence="15" id="KW-0408">Iron</keyword>
<feature type="compositionally biased region" description="Acidic residues" evidence="23">
    <location>
        <begin position="1162"/>
        <end position="1171"/>
    </location>
</feature>
<dbReference type="InterPro" id="IPR053793">
    <property type="entry name" value="PB1-like"/>
</dbReference>
<keyword evidence="19" id="KW-0472">Membrane</keyword>
<accession>A0A1E4SU17</accession>
<dbReference type="SMART" id="SM00666">
    <property type="entry name" value="PB1"/>
    <property type="match status" value="1"/>
</dbReference>
<evidence type="ECO:0000256" key="22">
    <source>
        <dbReference type="ARBA" id="ARBA00068100"/>
    </source>
</evidence>
<name>A0A1E4SU17_9ASCO</name>
<dbReference type="SUPFAM" id="SSF54277">
    <property type="entry name" value="CAD &amp; PB1 domains"/>
    <property type="match status" value="1"/>
</dbReference>
<evidence type="ECO:0000256" key="14">
    <source>
        <dbReference type="ARBA" id="ARBA00023002"/>
    </source>
</evidence>
<dbReference type="EC" id="1.5.5.1" evidence="6"/>
<dbReference type="SUPFAM" id="SSF54373">
    <property type="entry name" value="FAD-linked reductases, C-terminal domain"/>
    <property type="match status" value="1"/>
</dbReference>
<evidence type="ECO:0000256" key="4">
    <source>
        <dbReference type="ARBA" id="ARBA00004273"/>
    </source>
</evidence>
<dbReference type="GO" id="GO:0004174">
    <property type="term" value="F:electron-transferring-flavoprotein dehydrogenase activity"/>
    <property type="evidence" value="ECO:0007669"/>
    <property type="project" value="UniProtKB-EC"/>
</dbReference>
<dbReference type="InterPro" id="IPR010481">
    <property type="entry name" value="Cdc24/Scd1_N"/>
</dbReference>
<evidence type="ECO:0000256" key="11">
    <source>
        <dbReference type="ARBA" id="ARBA00022827"/>
    </source>
</evidence>
<dbReference type="GO" id="GO:0046872">
    <property type="term" value="F:metal ion binding"/>
    <property type="evidence" value="ECO:0007669"/>
    <property type="project" value="UniProtKB-KW"/>
</dbReference>
<dbReference type="Pfam" id="PF00621">
    <property type="entry name" value="RhoGEF"/>
    <property type="match status" value="1"/>
</dbReference>
<dbReference type="InterPro" id="IPR035899">
    <property type="entry name" value="DBL_dom_sf"/>
</dbReference>
<dbReference type="Pfam" id="PF00564">
    <property type="entry name" value="PB1"/>
    <property type="match status" value="1"/>
</dbReference>
<dbReference type="FunFam" id="3.30.70.20:FF:000015">
    <property type="entry name" value="Electron transfer flavoprotein-ubiquinone oxidoreductase"/>
    <property type="match status" value="1"/>
</dbReference>
<dbReference type="Gene3D" id="2.30.29.30">
    <property type="entry name" value="Pleckstrin-homology domain (PH domain)/Phosphotyrosine-binding domain (PTB)"/>
    <property type="match status" value="1"/>
</dbReference>
<feature type="compositionally biased region" description="Basic and acidic residues" evidence="23">
    <location>
        <begin position="1151"/>
        <end position="1161"/>
    </location>
</feature>
<dbReference type="InterPro" id="IPR049398">
    <property type="entry name" value="ETF-QO/FixC_UQ-bd"/>
</dbReference>
<protein>
    <recommendedName>
        <fullName evidence="22">Probable electron transfer flavoprotein-ubiquinone oxidoreductase, mitochondrial</fullName>
        <ecNumber evidence="6">1.5.5.1</ecNumber>
    </recommendedName>
    <alternativeName>
        <fullName evidence="20">Electron-transferring-flavoprotein dehydrogenase</fullName>
    </alternativeName>
</protein>
<dbReference type="InterPro" id="IPR011993">
    <property type="entry name" value="PH-like_dom_sf"/>
</dbReference>
<dbReference type="CDD" id="cd05992">
    <property type="entry name" value="PB1"/>
    <property type="match status" value="1"/>
</dbReference>
<gene>
    <name evidence="26" type="ORF">CANARDRAFT_178028</name>
</gene>
<dbReference type="PROSITE" id="PS50010">
    <property type="entry name" value="DH_2"/>
    <property type="match status" value="1"/>
</dbReference>
<evidence type="ECO:0000256" key="15">
    <source>
        <dbReference type="ARBA" id="ARBA00023004"/>
    </source>
</evidence>
<keyword evidence="18" id="KW-0496">Mitochondrion</keyword>
<dbReference type="Pfam" id="PF21162">
    <property type="entry name" value="ETFQO_UQ-bd"/>
    <property type="match status" value="1"/>
</dbReference>
<dbReference type="Gene3D" id="3.10.20.90">
    <property type="entry name" value="Phosphatidylinositol 3-kinase Catalytic Subunit, Chain A, domain 1"/>
    <property type="match status" value="1"/>
</dbReference>
<keyword evidence="14" id="KW-0560">Oxidoreductase</keyword>
<evidence type="ECO:0000256" key="5">
    <source>
        <dbReference type="ARBA" id="ARBA00006796"/>
    </source>
</evidence>
<evidence type="ECO:0000256" key="7">
    <source>
        <dbReference type="ARBA" id="ARBA00022448"/>
    </source>
</evidence>
<evidence type="ECO:0000256" key="21">
    <source>
        <dbReference type="ARBA" id="ARBA00052682"/>
    </source>
</evidence>
<feature type="domain" description="DH" evidence="24">
    <location>
        <begin position="210"/>
        <end position="385"/>
    </location>
</feature>
<dbReference type="PANTHER" id="PTHR10617:SF107">
    <property type="entry name" value="ELECTRON TRANSFER FLAVOPROTEIN-UBIQUINONE OXIDOREDUCTASE, MITOCHONDRIAL"/>
    <property type="match status" value="1"/>
</dbReference>
<dbReference type="Gene3D" id="3.30.9.90">
    <property type="match status" value="1"/>
</dbReference>
<dbReference type="STRING" id="983967.A0A1E4SU17"/>
<dbReference type="PROSITE" id="PS51745">
    <property type="entry name" value="PB1"/>
    <property type="match status" value="1"/>
</dbReference>
<dbReference type="InterPro" id="IPR007859">
    <property type="entry name" value="ETF-QO/FixX_C"/>
</dbReference>
<evidence type="ECO:0000256" key="1">
    <source>
        <dbReference type="ARBA" id="ARBA00001966"/>
    </source>
</evidence>
<keyword evidence="8" id="KW-0285">Flavoprotein</keyword>
<keyword evidence="11" id="KW-0274">FAD</keyword>
<keyword evidence="12" id="KW-0809">Transit peptide</keyword>
<keyword evidence="27" id="KW-1185">Reference proteome</keyword>
<dbReference type="Gene3D" id="1.20.900.10">
    <property type="entry name" value="Dbl homology (DH) domain"/>
    <property type="match status" value="1"/>
</dbReference>
<feature type="compositionally biased region" description="Low complexity" evidence="23">
    <location>
        <begin position="581"/>
        <end position="598"/>
    </location>
</feature>